<reference evidence="2 3" key="1">
    <citation type="submission" date="2019-08" db="EMBL/GenBank/DDBJ databases">
        <title>Deep-cultivation of Planctomycetes and their phenomic and genomic characterization uncovers novel biology.</title>
        <authorList>
            <person name="Wiegand S."/>
            <person name="Jogler M."/>
            <person name="Boedeker C."/>
            <person name="Pinto D."/>
            <person name="Vollmers J."/>
            <person name="Rivas-Marin E."/>
            <person name="Kohn T."/>
            <person name="Peeters S.H."/>
            <person name="Heuer A."/>
            <person name="Rast P."/>
            <person name="Oberbeckmann S."/>
            <person name="Bunk B."/>
            <person name="Jeske O."/>
            <person name="Meyerdierks A."/>
            <person name="Storesund J.E."/>
            <person name="Kallscheuer N."/>
            <person name="Luecker S."/>
            <person name="Lage O.M."/>
            <person name="Pohl T."/>
            <person name="Merkel B.J."/>
            <person name="Hornburger P."/>
            <person name="Mueller R.-W."/>
            <person name="Bruemmer F."/>
            <person name="Labrenz M."/>
            <person name="Spormann A.M."/>
            <person name="Op den Camp H."/>
            <person name="Overmann J."/>
            <person name="Amann R."/>
            <person name="Jetten M.S.M."/>
            <person name="Mascher T."/>
            <person name="Medema M.H."/>
            <person name="Devos D.P."/>
            <person name="Kaster A.-K."/>
            <person name="Ovreas L."/>
            <person name="Rohde M."/>
            <person name="Galperin M.Y."/>
            <person name="Jogler C."/>
        </authorList>
    </citation>
    <scope>NUCLEOTIDE SEQUENCE [LARGE SCALE GENOMIC DNA]</scope>
    <source>
        <strain evidence="2 3">FC18</strain>
    </source>
</reference>
<feature type="region of interest" description="Disordered" evidence="1">
    <location>
        <begin position="80"/>
        <end position="113"/>
    </location>
</feature>
<evidence type="ECO:0000313" key="2">
    <source>
        <dbReference type="EMBL" id="QEG21294.1"/>
    </source>
</evidence>
<dbReference type="EMBL" id="CP042912">
    <property type="protein sequence ID" value="QEG21294.1"/>
    <property type="molecule type" value="Genomic_DNA"/>
</dbReference>
<gene>
    <name evidence="2" type="ORF">MFFC18_11490</name>
</gene>
<name>A0A5B9P4T5_9BACT</name>
<feature type="compositionally biased region" description="Polar residues" evidence="1">
    <location>
        <begin position="1"/>
        <end position="40"/>
    </location>
</feature>
<proteinExistence type="predicted"/>
<dbReference type="KEGG" id="mff:MFFC18_11490"/>
<feature type="region of interest" description="Disordered" evidence="1">
    <location>
        <begin position="198"/>
        <end position="232"/>
    </location>
</feature>
<feature type="compositionally biased region" description="Polar residues" evidence="1">
    <location>
        <begin position="80"/>
        <end position="92"/>
    </location>
</feature>
<dbReference type="Proteomes" id="UP000322214">
    <property type="component" value="Chromosome"/>
</dbReference>
<accession>A0A5B9P4T5</accession>
<feature type="compositionally biased region" description="Polar residues" evidence="1">
    <location>
        <begin position="217"/>
        <end position="228"/>
    </location>
</feature>
<keyword evidence="3" id="KW-1185">Reference proteome</keyword>
<feature type="region of interest" description="Disordered" evidence="1">
    <location>
        <begin position="1"/>
        <end position="43"/>
    </location>
</feature>
<evidence type="ECO:0000256" key="1">
    <source>
        <dbReference type="SAM" id="MobiDB-lite"/>
    </source>
</evidence>
<feature type="compositionally biased region" description="Polar residues" evidence="1">
    <location>
        <begin position="198"/>
        <end position="210"/>
    </location>
</feature>
<sequence>MSIQQNSVDPRSGQGVSPGNPSLVEVTSQLSPDSQENQIPAVQMPQKPQVVFVDRELGRTQQIIEIKVDPDQLASLVAANQGSSQTDSTSVFGQPVGENVNDPGGQASASSHPPFRVDLPIGEVEPSTAEARFAVDPFVYEVDGAIPVMPSLPIVAAQQMTEEVVARKSAGDHYAWRLMPGPYPAVGNMPMVDAASADQPNQDAITETPNSPHPSAPASTTGSVTRNTVAEPWTESEVVVEADRGQSGECFFAQAGDVISIDGNQGFDHIDLRSYSIDDATFQRGAILLHAGLEPAESGEGEQASAPITIRHRGVGFAIFSGEVRVEL</sequence>
<dbReference type="AlphaFoldDB" id="A0A5B9P4T5"/>
<evidence type="ECO:0000313" key="3">
    <source>
        <dbReference type="Proteomes" id="UP000322214"/>
    </source>
</evidence>
<protein>
    <submittedName>
        <fullName evidence="2">Uncharacterized protein</fullName>
    </submittedName>
</protein>
<organism evidence="2 3">
    <name type="scientific">Mariniblastus fucicola</name>
    <dbReference type="NCBI Taxonomy" id="980251"/>
    <lineage>
        <taxon>Bacteria</taxon>
        <taxon>Pseudomonadati</taxon>
        <taxon>Planctomycetota</taxon>
        <taxon>Planctomycetia</taxon>
        <taxon>Pirellulales</taxon>
        <taxon>Pirellulaceae</taxon>
        <taxon>Mariniblastus</taxon>
    </lineage>
</organism>